<feature type="transmembrane region" description="Helical" evidence="1">
    <location>
        <begin position="46"/>
        <end position="63"/>
    </location>
</feature>
<sequence>MTKNRKRKLKYYAETVFFMILTAGKVFRISQHLLKHLGWEYIVKDLVWLVLCLVVTVGTYYNAKDVGTSEDLDADERYKYLNMKTDQQVLKIINVLLFVLGYGFLMWSVILYQQVGQAELKFILLVIGIVLVTLWNLLIIAEIVLFFVNDYRN</sequence>
<feature type="transmembrane region" description="Helical" evidence="1">
    <location>
        <begin position="12"/>
        <end position="34"/>
    </location>
</feature>
<name>A0ABM8BEZ7_9LACO</name>
<feature type="transmembrane region" description="Helical" evidence="1">
    <location>
        <begin position="89"/>
        <end position="110"/>
    </location>
</feature>
<keyword evidence="3" id="KW-1185">Reference proteome</keyword>
<keyword evidence="1" id="KW-1133">Transmembrane helix</keyword>
<dbReference type="Proteomes" id="UP001321741">
    <property type="component" value="Chromosome"/>
</dbReference>
<keyword evidence="1" id="KW-0472">Membrane</keyword>
<organism evidence="2 3">
    <name type="scientific">Lactobacillus xylocopicola</name>
    <dbReference type="NCBI Taxonomy" id="2976676"/>
    <lineage>
        <taxon>Bacteria</taxon>
        <taxon>Bacillati</taxon>
        <taxon>Bacillota</taxon>
        <taxon>Bacilli</taxon>
        <taxon>Lactobacillales</taxon>
        <taxon>Lactobacillaceae</taxon>
        <taxon>Lactobacillus</taxon>
    </lineage>
</organism>
<protein>
    <submittedName>
        <fullName evidence="2">Uncharacterized protein</fullName>
    </submittedName>
</protein>
<feature type="transmembrane region" description="Helical" evidence="1">
    <location>
        <begin position="122"/>
        <end position="148"/>
    </location>
</feature>
<evidence type="ECO:0000256" key="1">
    <source>
        <dbReference type="SAM" id="Phobius"/>
    </source>
</evidence>
<dbReference type="RefSeq" id="WP_317637502.1">
    <property type="nucleotide sequence ID" value="NZ_AP026803.1"/>
</dbReference>
<gene>
    <name evidence="2" type="ORF">KIM322_00330</name>
</gene>
<reference evidence="2 3" key="1">
    <citation type="journal article" date="2023" name="Microbiol. Spectr.">
        <title>Symbiosis of Carpenter Bees with Uncharacterized Lactic Acid Bacteria Showing NAD Auxotrophy.</title>
        <authorList>
            <person name="Kawasaki S."/>
            <person name="Ozawa K."/>
            <person name="Mori T."/>
            <person name="Yamamoto A."/>
            <person name="Ito M."/>
            <person name="Ohkuma M."/>
            <person name="Sakamoto M."/>
            <person name="Matsutani M."/>
        </authorList>
    </citation>
    <scope>NUCLEOTIDE SEQUENCE [LARGE SCALE GENOMIC DNA]</scope>
    <source>
        <strain evidence="2 3">Kim32-2</strain>
    </source>
</reference>
<proteinExistence type="predicted"/>
<evidence type="ECO:0000313" key="2">
    <source>
        <dbReference type="EMBL" id="BDR59772.1"/>
    </source>
</evidence>
<keyword evidence="1" id="KW-0812">Transmembrane</keyword>
<dbReference type="EMBL" id="AP026803">
    <property type="protein sequence ID" value="BDR59772.1"/>
    <property type="molecule type" value="Genomic_DNA"/>
</dbReference>
<evidence type="ECO:0000313" key="3">
    <source>
        <dbReference type="Proteomes" id="UP001321741"/>
    </source>
</evidence>
<accession>A0ABM8BEZ7</accession>